<feature type="transmembrane region" description="Helical" evidence="1">
    <location>
        <begin position="50"/>
        <end position="70"/>
    </location>
</feature>
<sequence>MPPFHQPKTRLSFSSPAPHTSRILLAPIAGMADSCSRSDPDIRFYLIDQVFFRILSITFIGKAIWLASALTKKTARRRLCAGRKRKRSNLAVACAQTRVAAHLPFLRESFFGLFLFVSFIGSFLFF</sequence>
<keyword evidence="1" id="KW-0812">Transmembrane</keyword>
<accession>A0A811BM14</accession>
<evidence type="ECO:0000256" key="1">
    <source>
        <dbReference type="SAM" id="Phobius"/>
    </source>
</evidence>
<proteinExistence type="predicted"/>
<keyword evidence="1" id="KW-1133">Transmembrane helix</keyword>
<reference evidence="2" key="1">
    <citation type="submission" date="2021-04" db="EMBL/GenBank/DDBJ databases">
        <title>Draft Genome Sequence of Pandoravirus japonicus, Isolated from the Sabaishi River of Niigata, Japan.</title>
        <authorList>
            <person name="Hosokawa N."/>
            <person name="Takahashi H."/>
            <person name="Aoki K."/>
            <person name="Takemura M."/>
        </authorList>
    </citation>
    <scope>NUCLEOTIDE SEQUENCE</scope>
</reference>
<dbReference type="Proteomes" id="UP001253637">
    <property type="component" value="Segment"/>
</dbReference>
<organism evidence="2 3">
    <name type="scientific">Pandoravirus japonicus</name>
    <dbReference type="NCBI Taxonomy" id="2823154"/>
    <lineage>
        <taxon>Viruses</taxon>
        <taxon>Pandoravirus</taxon>
    </lineage>
</organism>
<keyword evidence="1" id="KW-0472">Membrane</keyword>
<protein>
    <submittedName>
        <fullName evidence="2">Uncharacterized protein</fullName>
    </submittedName>
</protein>
<evidence type="ECO:0000313" key="3">
    <source>
        <dbReference type="Proteomes" id="UP001253637"/>
    </source>
</evidence>
<feature type="transmembrane region" description="Helical" evidence="1">
    <location>
        <begin position="105"/>
        <end position="125"/>
    </location>
</feature>
<dbReference type="EMBL" id="LC625835">
    <property type="protein sequence ID" value="BCU02803.1"/>
    <property type="molecule type" value="Genomic_DNA"/>
</dbReference>
<evidence type="ECO:0000313" key="2">
    <source>
        <dbReference type="EMBL" id="BCU02803.1"/>
    </source>
</evidence>
<name>A0A811BM14_9VIRU</name>